<dbReference type="Proteomes" id="UP000006830">
    <property type="component" value="Chromosome"/>
</dbReference>
<dbReference type="eggNOG" id="COG0457">
    <property type="taxonomic scope" value="Bacteria"/>
</dbReference>
<keyword evidence="2" id="KW-1185">Reference proteome</keyword>
<organism evidence="1 2">
    <name type="scientific">Rickettsia akari (strain Hartford)</name>
    <dbReference type="NCBI Taxonomy" id="293614"/>
    <lineage>
        <taxon>Bacteria</taxon>
        <taxon>Pseudomonadati</taxon>
        <taxon>Pseudomonadota</taxon>
        <taxon>Alphaproteobacteria</taxon>
        <taxon>Rickettsiales</taxon>
        <taxon>Rickettsiaceae</taxon>
        <taxon>Rickettsieae</taxon>
        <taxon>Rickettsia</taxon>
        <taxon>spotted fever group</taxon>
    </lineage>
</organism>
<dbReference type="STRING" id="293614.A1C_00275"/>
<dbReference type="EMBL" id="CP000847">
    <property type="protein sequence ID" value="ABV74388.1"/>
    <property type="molecule type" value="Genomic_DNA"/>
</dbReference>
<dbReference type="AlphaFoldDB" id="A8GLW3"/>
<dbReference type="HOGENOM" id="CLU_1577315_0_0_5"/>
<dbReference type="KEGG" id="rak:A1C_00275"/>
<name>A8GLW3_RICAH</name>
<gene>
    <name evidence="1" type="ordered locus">A1C_00275</name>
</gene>
<evidence type="ECO:0000313" key="2">
    <source>
        <dbReference type="Proteomes" id="UP000006830"/>
    </source>
</evidence>
<protein>
    <submittedName>
        <fullName evidence="1">Tetratricopeptide repeat-containing protein</fullName>
    </submittedName>
</protein>
<accession>A8GLW3</accession>
<proteinExistence type="predicted"/>
<sequence length="169" mass="20184">MLQKVWLKTQSLVYLDSDFINIDFFKELFLIDEEKLQESIKRLEPLPIVNVICQNGQNNLQLHRLVQISIKNYISDNLDHIINKKEIHAKLIEALDDLLPQLTNIPNEDLNSAKILYPHVIKILNYNIEIDKFRKANLYQKIGCYQDYILYKFEESLKYHKETFKIYKV</sequence>
<evidence type="ECO:0000313" key="1">
    <source>
        <dbReference type="EMBL" id="ABV74388.1"/>
    </source>
</evidence>
<reference evidence="1" key="1">
    <citation type="submission" date="2007-09" db="EMBL/GenBank/DDBJ databases">
        <title>Complete Genome Sequence of Rickettsia akari.</title>
        <authorList>
            <person name="Madan A."/>
            <person name="Fahey J."/>
            <person name="Helton E."/>
            <person name="Ketteman M."/>
            <person name="Madan A."/>
            <person name="Rodrigues S."/>
            <person name="Sanchez A."/>
            <person name="Whiting M."/>
            <person name="Dasch G."/>
            <person name="Eremeeva M."/>
        </authorList>
    </citation>
    <scope>NUCLEOTIDE SEQUENCE</scope>
    <source>
        <strain evidence="1">Hartford</strain>
    </source>
</reference>